<dbReference type="RefSeq" id="WP_142791702.1">
    <property type="nucleotide sequence ID" value="NZ_VJMZ01000001.1"/>
</dbReference>
<accession>A0A549YLK6</accession>
<keyword evidence="2" id="KW-1185">Reference proteome</keyword>
<dbReference type="EMBL" id="VJMZ01000001">
    <property type="protein sequence ID" value="TRM12771.1"/>
    <property type="molecule type" value="Genomic_DNA"/>
</dbReference>
<dbReference type="Pfam" id="PF13242">
    <property type="entry name" value="Hydrolase_like"/>
    <property type="match status" value="1"/>
</dbReference>
<organism evidence="1 2">
    <name type="scientific">Lentibacillus cibarius</name>
    <dbReference type="NCBI Taxonomy" id="2583219"/>
    <lineage>
        <taxon>Bacteria</taxon>
        <taxon>Bacillati</taxon>
        <taxon>Bacillota</taxon>
        <taxon>Bacilli</taxon>
        <taxon>Bacillales</taxon>
        <taxon>Bacillaceae</taxon>
        <taxon>Lentibacillus</taxon>
    </lineage>
</organism>
<dbReference type="GO" id="GO:0005737">
    <property type="term" value="C:cytoplasm"/>
    <property type="evidence" value="ECO:0007669"/>
    <property type="project" value="TreeGrafter"/>
</dbReference>
<dbReference type="InterPro" id="IPR023214">
    <property type="entry name" value="HAD_sf"/>
</dbReference>
<dbReference type="GO" id="GO:0008962">
    <property type="term" value="F:phosphatidylglycerophosphatase activity"/>
    <property type="evidence" value="ECO:0007669"/>
    <property type="project" value="InterPro"/>
</dbReference>
<proteinExistence type="predicted"/>
<comment type="caution">
    <text evidence="1">The sequence shown here is derived from an EMBL/GenBank/DDBJ whole genome shotgun (WGS) entry which is preliminary data.</text>
</comment>
<dbReference type="InterPro" id="IPR010021">
    <property type="entry name" value="PGPP1/Gep4"/>
</dbReference>
<dbReference type="SUPFAM" id="SSF56784">
    <property type="entry name" value="HAD-like"/>
    <property type="match status" value="1"/>
</dbReference>
<dbReference type="CDD" id="cd16416">
    <property type="entry name" value="HAD_BsYqeG-like"/>
    <property type="match status" value="1"/>
</dbReference>
<gene>
    <name evidence="1" type="ORF">FH966_14275</name>
</gene>
<dbReference type="PANTHER" id="PTHR19288:SF25">
    <property type="entry name" value="PHOSPHATIDYLGLYCEROPHOSPHATASE GEP4, MITOCHONDRIAL"/>
    <property type="match status" value="1"/>
</dbReference>
<evidence type="ECO:0000313" key="1">
    <source>
        <dbReference type="EMBL" id="TRM12771.1"/>
    </source>
</evidence>
<reference evidence="1 2" key="1">
    <citation type="submission" date="2019-07" db="EMBL/GenBank/DDBJ databases">
        <title>Genomic analysis of Lentibacillus sp. NKC851-2.</title>
        <authorList>
            <person name="Oh Y.J."/>
        </authorList>
    </citation>
    <scope>NUCLEOTIDE SEQUENCE [LARGE SCALE GENOMIC DNA]</scope>
    <source>
        <strain evidence="1 2">NKC851-2</strain>
    </source>
</reference>
<evidence type="ECO:0000313" key="2">
    <source>
        <dbReference type="Proteomes" id="UP000319280"/>
    </source>
</evidence>
<dbReference type="NCBIfam" id="TIGR01668">
    <property type="entry name" value="YqeG_hyp_ppase"/>
    <property type="match status" value="1"/>
</dbReference>
<dbReference type="AlphaFoldDB" id="A0A549YLK6"/>
<name>A0A549YLK6_9BACI</name>
<dbReference type="FunFam" id="3.40.50.1000:FF:000067">
    <property type="entry name" value="HAD phosphatase, family IIIA"/>
    <property type="match status" value="1"/>
</dbReference>
<dbReference type="InterPro" id="IPR036412">
    <property type="entry name" value="HAD-like_sf"/>
</dbReference>
<dbReference type="Proteomes" id="UP000319280">
    <property type="component" value="Unassembled WGS sequence"/>
</dbReference>
<dbReference type="PANTHER" id="PTHR19288">
    <property type="entry name" value="4-NITROPHENYLPHOSPHATASE-RELATED"/>
    <property type="match status" value="1"/>
</dbReference>
<dbReference type="NCBIfam" id="TIGR01662">
    <property type="entry name" value="HAD-SF-IIIA"/>
    <property type="match status" value="1"/>
</dbReference>
<protein>
    <submittedName>
        <fullName evidence="1">YqeG family HAD IIIA-type phosphatase</fullName>
    </submittedName>
</protein>
<dbReference type="InterPro" id="IPR006439">
    <property type="entry name" value="HAD-SF_hydro_IA"/>
</dbReference>
<dbReference type="NCBIfam" id="TIGR01549">
    <property type="entry name" value="HAD-SF-IA-v1"/>
    <property type="match status" value="1"/>
</dbReference>
<dbReference type="Gene3D" id="3.40.50.1000">
    <property type="entry name" value="HAD superfamily/HAD-like"/>
    <property type="match status" value="1"/>
</dbReference>
<sequence length="171" mass="19834">MLKLFLPNQHVKSIFDIHPDELKKRGLKGIITDLDNTLVAWDVKDATPEIIEWFRMMNEHNIKVTIISNNNMERVKLFSEPLNTPFVFSARKPLSHAFKRAAKEMKLQKDDIVVVGDQILTDILGGNIAGFHTILVVPIVQTDGKVTRFNRKIERQILRYMRKKGKISWEE</sequence>
<dbReference type="InterPro" id="IPR006549">
    <property type="entry name" value="HAD-SF_hydro_IIIA"/>
</dbReference>